<evidence type="ECO:0000256" key="3">
    <source>
        <dbReference type="ARBA" id="ARBA00023163"/>
    </source>
</evidence>
<evidence type="ECO:0000256" key="4">
    <source>
        <dbReference type="ARBA" id="ARBA00023242"/>
    </source>
</evidence>
<sequence>MSKQEGKPESNGENLNIQRLSKTFSKPPDLLLTNSKNNQRSQNSKKNNYAPNLNVIRNKNLDVKSNEKDNKKDQNNRGGRNQRGKDARPNNKRVNPNLVQTMGFLSEGISDVAQQKREYAGSYSKDTGSNEVIQKPRLIKREIKHNKEDLEKEQKILSNLLEEDDIDDDEIKMPSDEIVPIKICLKTEPTCDQASTNGIPSVKVEPGFELKTEYYHRMDRLFRPESNEVALFQMPDALPQKLRDDEEAIRENADDEASKVKPMQKLSSLEHFSEGLIGKLVRYRSGKTKLMIGDYVYDVETAIPIDYQQNVVSISSNPQERSANMYSIGEIHGKYNVIPDWHWLFDKLTPT</sequence>
<dbReference type="InterPro" id="IPR007811">
    <property type="entry name" value="RPC4"/>
</dbReference>
<dbReference type="Pfam" id="PF05132">
    <property type="entry name" value="RNA_pol_Rpc4"/>
    <property type="match status" value="1"/>
</dbReference>
<dbReference type="OrthoDB" id="10052506at2759"/>
<name>A0A9P0IT41_9DIPT</name>
<evidence type="ECO:0008006" key="8">
    <source>
        <dbReference type="Google" id="ProtNLM"/>
    </source>
</evidence>
<organism evidence="6 7">
    <name type="scientific">Chironomus riparius</name>
    <dbReference type="NCBI Taxonomy" id="315576"/>
    <lineage>
        <taxon>Eukaryota</taxon>
        <taxon>Metazoa</taxon>
        <taxon>Ecdysozoa</taxon>
        <taxon>Arthropoda</taxon>
        <taxon>Hexapoda</taxon>
        <taxon>Insecta</taxon>
        <taxon>Pterygota</taxon>
        <taxon>Neoptera</taxon>
        <taxon>Endopterygota</taxon>
        <taxon>Diptera</taxon>
        <taxon>Nematocera</taxon>
        <taxon>Chironomoidea</taxon>
        <taxon>Chironomidae</taxon>
        <taxon>Chironominae</taxon>
        <taxon>Chironomus</taxon>
    </lineage>
</organism>
<evidence type="ECO:0000256" key="1">
    <source>
        <dbReference type="ARBA" id="ARBA00004123"/>
    </source>
</evidence>
<evidence type="ECO:0000313" key="6">
    <source>
        <dbReference type="EMBL" id="CAH1716408.1"/>
    </source>
</evidence>
<dbReference type="GO" id="GO:0005666">
    <property type="term" value="C:RNA polymerase III complex"/>
    <property type="evidence" value="ECO:0007669"/>
    <property type="project" value="InterPro"/>
</dbReference>
<feature type="compositionally biased region" description="Basic and acidic residues" evidence="5">
    <location>
        <begin position="59"/>
        <end position="75"/>
    </location>
</feature>
<dbReference type="Proteomes" id="UP001153620">
    <property type="component" value="Chromosome 1"/>
</dbReference>
<dbReference type="AlphaFoldDB" id="A0A9P0IT41"/>
<evidence type="ECO:0000256" key="5">
    <source>
        <dbReference type="SAM" id="MobiDB-lite"/>
    </source>
</evidence>
<gene>
    <name evidence="6" type="ORF">CHIRRI_LOCUS4327</name>
</gene>
<feature type="compositionally biased region" description="Low complexity" evidence="5">
    <location>
        <begin position="34"/>
        <end position="48"/>
    </location>
</feature>
<dbReference type="EMBL" id="OU895877">
    <property type="protein sequence ID" value="CAH1716408.1"/>
    <property type="molecule type" value="Genomic_DNA"/>
</dbReference>
<reference evidence="6" key="2">
    <citation type="submission" date="2022-10" db="EMBL/GenBank/DDBJ databases">
        <authorList>
            <consortium name="ENA_rothamsted_submissions"/>
            <consortium name="culmorum"/>
            <person name="King R."/>
        </authorList>
    </citation>
    <scope>NUCLEOTIDE SEQUENCE</scope>
</reference>
<accession>A0A9P0IT41</accession>
<proteinExistence type="predicted"/>
<protein>
    <recommendedName>
        <fullName evidence="8">DNA-directed RNA polymerase III subunit RPC4</fullName>
    </recommendedName>
</protein>
<dbReference type="GO" id="GO:0003677">
    <property type="term" value="F:DNA binding"/>
    <property type="evidence" value="ECO:0007669"/>
    <property type="project" value="InterPro"/>
</dbReference>
<feature type="compositionally biased region" description="Basic and acidic residues" evidence="5">
    <location>
        <begin position="1"/>
        <end position="10"/>
    </location>
</feature>
<keyword evidence="3" id="KW-0804">Transcription</keyword>
<comment type="subcellular location">
    <subcellularLocation>
        <location evidence="1">Nucleus</location>
    </subcellularLocation>
</comment>
<reference evidence="6" key="1">
    <citation type="submission" date="2022-01" db="EMBL/GenBank/DDBJ databases">
        <authorList>
            <person name="King R."/>
        </authorList>
    </citation>
    <scope>NUCLEOTIDE SEQUENCE</scope>
</reference>
<keyword evidence="7" id="KW-1185">Reference proteome</keyword>
<evidence type="ECO:0000313" key="7">
    <source>
        <dbReference type="Proteomes" id="UP001153620"/>
    </source>
</evidence>
<keyword evidence="2" id="KW-0240">DNA-directed RNA polymerase</keyword>
<evidence type="ECO:0000256" key="2">
    <source>
        <dbReference type="ARBA" id="ARBA00022478"/>
    </source>
</evidence>
<dbReference type="PANTHER" id="PTHR13408">
    <property type="entry name" value="DNA-DIRECTED RNA POLYMERASE III"/>
    <property type="match status" value="1"/>
</dbReference>
<feature type="compositionally biased region" description="Polar residues" evidence="5">
    <location>
        <begin position="11"/>
        <end position="24"/>
    </location>
</feature>
<dbReference type="PANTHER" id="PTHR13408:SF0">
    <property type="entry name" value="DNA-DIRECTED RNA POLYMERASE III SUBUNIT RPC4"/>
    <property type="match status" value="1"/>
</dbReference>
<dbReference type="GO" id="GO:0042797">
    <property type="term" value="P:tRNA transcription by RNA polymerase III"/>
    <property type="evidence" value="ECO:0007669"/>
    <property type="project" value="TreeGrafter"/>
</dbReference>
<keyword evidence="4" id="KW-0539">Nucleus</keyword>
<feature type="region of interest" description="Disordered" evidence="5">
    <location>
        <begin position="1"/>
        <end position="97"/>
    </location>
</feature>